<keyword evidence="1 3" id="KW-0732">Signal</keyword>
<dbReference type="RefSeq" id="WP_246346906.1">
    <property type="nucleotide sequence ID" value="NZ_JACIEV010000003.1"/>
</dbReference>
<dbReference type="InterPro" id="IPR005519">
    <property type="entry name" value="Acid_phosphat_B-like"/>
</dbReference>
<gene>
    <name evidence="4" type="ORF">GGQ80_001211</name>
</gene>
<dbReference type="Proteomes" id="UP000529795">
    <property type="component" value="Unassembled WGS sequence"/>
</dbReference>
<dbReference type="SFLD" id="SFLDG01125">
    <property type="entry name" value="C1.1:_Acid_Phosphatase_Like"/>
    <property type="match status" value="1"/>
</dbReference>
<dbReference type="InterPro" id="IPR036412">
    <property type="entry name" value="HAD-like_sf"/>
</dbReference>
<dbReference type="Pfam" id="PF03767">
    <property type="entry name" value="Acid_phosphat_B"/>
    <property type="match status" value="1"/>
</dbReference>
<reference evidence="4 5" key="1">
    <citation type="submission" date="2020-08" db="EMBL/GenBank/DDBJ databases">
        <title>Genomic Encyclopedia of Type Strains, Phase IV (KMG-IV): sequencing the most valuable type-strain genomes for metagenomic binning, comparative biology and taxonomic classification.</title>
        <authorList>
            <person name="Goeker M."/>
        </authorList>
    </citation>
    <scope>NUCLEOTIDE SEQUENCE [LARGE SCALE GENOMIC DNA]</scope>
    <source>
        <strain evidence="4 5">YC6723</strain>
    </source>
</reference>
<feature type="region of interest" description="Disordered" evidence="2">
    <location>
        <begin position="36"/>
        <end position="73"/>
    </location>
</feature>
<comment type="caution">
    <text evidence="4">The sequence shown here is derived from an EMBL/GenBank/DDBJ whole genome shotgun (WGS) entry which is preliminary data.</text>
</comment>
<feature type="signal peptide" evidence="3">
    <location>
        <begin position="1"/>
        <end position="23"/>
    </location>
</feature>
<feature type="compositionally biased region" description="Basic and acidic residues" evidence="2">
    <location>
        <begin position="41"/>
        <end position="62"/>
    </location>
</feature>
<name>A0A840F6C5_9SPHN</name>
<dbReference type="PANTHER" id="PTHR31284:SF10">
    <property type="entry name" value="ACID PHOSPHATASE-LIKE PROTEIN"/>
    <property type="match status" value="1"/>
</dbReference>
<organism evidence="4 5">
    <name type="scientific">Sphingomonas jinjuensis</name>
    <dbReference type="NCBI Taxonomy" id="535907"/>
    <lineage>
        <taxon>Bacteria</taxon>
        <taxon>Pseudomonadati</taxon>
        <taxon>Pseudomonadota</taxon>
        <taxon>Alphaproteobacteria</taxon>
        <taxon>Sphingomonadales</taxon>
        <taxon>Sphingomonadaceae</taxon>
        <taxon>Sphingomonas</taxon>
    </lineage>
</organism>
<proteinExistence type="predicted"/>
<evidence type="ECO:0000313" key="4">
    <source>
        <dbReference type="EMBL" id="MBB4153309.1"/>
    </source>
</evidence>
<keyword evidence="4" id="KW-0449">Lipoprotein</keyword>
<dbReference type="InterPro" id="IPR006423">
    <property type="entry name" value="Lipo_e_P4"/>
</dbReference>
<dbReference type="SFLD" id="SFLDS00003">
    <property type="entry name" value="Haloacid_Dehalogenase"/>
    <property type="match status" value="1"/>
</dbReference>
<evidence type="ECO:0000256" key="2">
    <source>
        <dbReference type="SAM" id="MobiDB-lite"/>
    </source>
</evidence>
<dbReference type="Gene3D" id="3.40.50.1000">
    <property type="entry name" value="HAD superfamily/HAD-like"/>
    <property type="match status" value="1"/>
</dbReference>
<evidence type="ECO:0000256" key="3">
    <source>
        <dbReference type="SAM" id="SignalP"/>
    </source>
</evidence>
<dbReference type="SUPFAM" id="SSF56784">
    <property type="entry name" value="HAD-like"/>
    <property type="match status" value="1"/>
</dbReference>
<dbReference type="GO" id="GO:0009279">
    <property type="term" value="C:cell outer membrane"/>
    <property type="evidence" value="ECO:0007669"/>
    <property type="project" value="InterPro"/>
</dbReference>
<dbReference type="EMBL" id="JACIEV010000003">
    <property type="protein sequence ID" value="MBB4153309.1"/>
    <property type="molecule type" value="Genomic_DNA"/>
</dbReference>
<sequence length="358" mass="37272">MRVARIAMLAAAGGLLSSCVALAVPVVAGAAIGGKQVAGRSGDDGRTLTRRERKAERKRLEAQARNTPVPQGSFTILPQGSTLPAPGAPVVVQAVPGSAAPAGMQYLYGSGEAAALDVQGYRALRNHLSAEARLRDLKIEPNSVVLAEGATLAAPRFVPCGTKKLAMVLDIDETVLLNLGYEADEAGRGGGYDEARWRRWELTGAGQVRAVPGAKQAIDAARAAGIAVVFNSNRSEASAAATADALKRAGLGEAVPGETLWLRTDGQGSGKDARRWRIAERYCVVALVGDQLGDFSDLFNTGALAASPAARRSAALADPIADEWGAGWFMLPNPVYGTALKGSVDEVFPPAVRWSPNP</sequence>
<accession>A0A840F6C5</accession>
<keyword evidence="5" id="KW-1185">Reference proteome</keyword>
<evidence type="ECO:0000313" key="5">
    <source>
        <dbReference type="Proteomes" id="UP000529795"/>
    </source>
</evidence>
<feature type="chain" id="PRO_5032971038" evidence="3">
    <location>
        <begin position="24"/>
        <end position="358"/>
    </location>
</feature>
<dbReference type="PANTHER" id="PTHR31284">
    <property type="entry name" value="ACID PHOSPHATASE-LIKE PROTEIN"/>
    <property type="match status" value="1"/>
</dbReference>
<dbReference type="PROSITE" id="PS51257">
    <property type="entry name" value="PROKAR_LIPOPROTEIN"/>
    <property type="match status" value="1"/>
</dbReference>
<feature type="compositionally biased region" description="Polar residues" evidence="2">
    <location>
        <begin position="64"/>
        <end position="73"/>
    </location>
</feature>
<protein>
    <submittedName>
        <fullName evidence="4">5'-nucleotidase (Lipoprotein e(P4) family)</fullName>
    </submittedName>
</protein>
<dbReference type="InterPro" id="IPR023214">
    <property type="entry name" value="HAD_sf"/>
</dbReference>
<dbReference type="AlphaFoldDB" id="A0A840F6C5"/>
<evidence type="ECO:0000256" key="1">
    <source>
        <dbReference type="ARBA" id="ARBA00022729"/>
    </source>
</evidence>